<keyword evidence="16 23" id="KW-1133">Transmembrane helix</keyword>
<evidence type="ECO:0000256" key="12">
    <source>
        <dbReference type="ARBA" id="ARBA00022801"/>
    </source>
</evidence>
<dbReference type="Gene3D" id="1.10.287.130">
    <property type="match status" value="1"/>
</dbReference>
<dbReference type="CDD" id="cd06225">
    <property type="entry name" value="HAMP"/>
    <property type="match status" value="1"/>
</dbReference>
<evidence type="ECO:0000256" key="15">
    <source>
        <dbReference type="ARBA" id="ARBA00022912"/>
    </source>
</evidence>
<comment type="subcellular location">
    <subcellularLocation>
        <location evidence="4">Cell membrane</location>
        <topology evidence="4">Multi-pass membrane protein</topology>
    </subcellularLocation>
</comment>
<evidence type="ECO:0000256" key="9">
    <source>
        <dbReference type="ARBA" id="ARBA00022692"/>
    </source>
</evidence>
<reference evidence="26 27" key="1">
    <citation type="journal article" date="2019" name="Int. J. Syst. Evol. Microbiol.">
        <title>The Global Catalogue of Microorganisms (GCM) 10K type strain sequencing project: providing services to taxonomists for standard genome sequencing and annotation.</title>
        <authorList>
            <consortium name="The Broad Institute Genomics Platform"/>
            <consortium name="The Broad Institute Genome Sequencing Center for Infectious Disease"/>
            <person name="Wu L."/>
            <person name="Ma J."/>
        </authorList>
    </citation>
    <scope>NUCLEOTIDE SEQUENCE [LARGE SCALE GENOMIC DNA]</scope>
    <source>
        <strain evidence="26 27">JCM 14718</strain>
    </source>
</reference>
<keyword evidence="12" id="KW-0378">Hydrolase</keyword>
<dbReference type="PROSITE" id="PS50109">
    <property type="entry name" value="HIS_KIN"/>
    <property type="match status" value="1"/>
</dbReference>
<dbReference type="PROSITE" id="PS50885">
    <property type="entry name" value="HAMP"/>
    <property type="match status" value="1"/>
</dbReference>
<evidence type="ECO:0000256" key="11">
    <source>
        <dbReference type="ARBA" id="ARBA00022777"/>
    </source>
</evidence>
<dbReference type="PRINTS" id="PR00344">
    <property type="entry name" value="BCTRLSENSOR"/>
</dbReference>
<evidence type="ECO:0000256" key="5">
    <source>
        <dbReference type="ARBA" id="ARBA00012438"/>
    </source>
</evidence>
<evidence type="ECO:0000259" key="24">
    <source>
        <dbReference type="PROSITE" id="PS50109"/>
    </source>
</evidence>
<proteinExistence type="predicted"/>
<dbReference type="CDD" id="cd00075">
    <property type="entry name" value="HATPase"/>
    <property type="match status" value="1"/>
</dbReference>
<dbReference type="SUPFAM" id="SSF55874">
    <property type="entry name" value="ATPase domain of HSP90 chaperone/DNA topoisomerase II/histidine kinase"/>
    <property type="match status" value="1"/>
</dbReference>
<evidence type="ECO:0000256" key="3">
    <source>
        <dbReference type="ARBA" id="ARBA00001946"/>
    </source>
</evidence>
<evidence type="ECO:0000256" key="8">
    <source>
        <dbReference type="ARBA" id="ARBA00022679"/>
    </source>
</evidence>
<dbReference type="InterPro" id="IPR036890">
    <property type="entry name" value="HATPase_C_sf"/>
</dbReference>
<dbReference type="SMART" id="SM00387">
    <property type="entry name" value="HATPase_c"/>
    <property type="match status" value="1"/>
</dbReference>
<dbReference type="InterPro" id="IPR003660">
    <property type="entry name" value="HAMP_dom"/>
</dbReference>
<protein>
    <recommendedName>
        <fullName evidence="21">Signal transduction histidine-protein kinase/phosphatase MprB</fullName>
        <ecNumber evidence="5">2.7.13.3</ecNumber>
    </recommendedName>
    <alternativeName>
        <fullName evidence="22">Mycobacterial persistence regulator B</fullName>
    </alternativeName>
</protein>
<keyword evidence="14" id="KW-0460">Magnesium</keyword>
<dbReference type="InterPro" id="IPR003594">
    <property type="entry name" value="HATPase_dom"/>
</dbReference>
<evidence type="ECO:0000313" key="26">
    <source>
        <dbReference type="EMBL" id="GAA1716445.1"/>
    </source>
</evidence>
<dbReference type="Gene3D" id="3.30.565.10">
    <property type="entry name" value="Histidine kinase-like ATPase, C-terminal domain"/>
    <property type="match status" value="1"/>
</dbReference>
<evidence type="ECO:0000256" key="16">
    <source>
        <dbReference type="ARBA" id="ARBA00022989"/>
    </source>
</evidence>
<evidence type="ECO:0000256" key="1">
    <source>
        <dbReference type="ARBA" id="ARBA00000085"/>
    </source>
</evidence>
<dbReference type="EMBL" id="BAAANY010000040">
    <property type="protein sequence ID" value="GAA1716445.1"/>
    <property type="molecule type" value="Genomic_DNA"/>
</dbReference>
<dbReference type="EC" id="2.7.13.3" evidence="5"/>
<dbReference type="PANTHER" id="PTHR44936:SF9">
    <property type="entry name" value="SENSOR PROTEIN CREC"/>
    <property type="match status" value="1"/>
</dbReference>
<evidence type="ECO:0000256" key="14">
    <source>
        <dbReference type="ARBA" id="ARBA00022842"/>
    </source>
</evidence>
<keyword evidence="15" id="KW-0904">Protein phosphatase</keyword>
<dbReference type="Pfam" id="PF02518">
    <property type="entry name" value="HATPase_c"/>
    <property type="match status" value="1"/>
</dbReference>
<feature type="domain" description="HAMP" evidence="25">
    <location>
        <begin position="172"/>
        <end position="224"/>
    </location>
</feature>
<comment type="catalytic activity">
    <reaction evidence="1">
        <text>ATP + protein L-histidine = ADP + protein N-phospho-L-histidine.</text>
        <dbReference type="EC" id="2.7.13.3"/>
    </reaction>
</comment>
<feature type="domain" description="Histidine kinase" evidence="24">
    <location>
        <begin position="232"/>
        <end position="446"/>
    </location>
</feature>
<dbReference type="InterPro" id="IPR004358">
    <property type="entry name" value="Sig_transdc_His_kin-like_C"/>
</dbReference>
<dbReference type="Pfam" id="PF00672">
    <property type="entry name" value="HAMP"/>
    <property type="match status" value="1"/>
</dbReference>
<dbReference type="PANTHER" id="PTHR44936">
    <property type="entry name" value="SENSOR PROTEIN CREC"/>
    <property type="match status" value="1"/>
</dbReference>
<comment type="cofactor">
    <cofactor evidence="2">
        <name>Mn(2+)</name>
        <dbReference type="ChEBI" id="CHEBI:29035"/>
    </cofactor>
</comment>
<gene>
    <name evidence="26" type="ORF">GCM10009765_76440</name>
</gene>
<keyword evidence="23" id="KW-0472">Membrane</keyword>
<dbReference type="CDD" id="cd00082">
    <property type="entry name" value="HisKA"/>
    <property type="match status" value="1"/>
</dbReference>
<dbReference type="Gene3D" id="6.10.340.10">
    <property type="match status" value="1"/>
</dbReference>
<organism evidence="26 27">
    <name type="scientific">Fodinicola feengrottensis</name>
    <dbReference type="NCBI Taxonomy" id="435914"/>
    <lineage>
        <taxon>Bacteria</taxon>
        <taxon>Bacillati</taxon>
        <taxon>Actinomycetota</taxon>
        <taxon>Actinomycetes</taxon>
        <taxon>Mycobacteriales</taxon>
        <taxon>Fodinicola</taxon>
    </lineage>
</organism>
<dbReference type="GO" id="GO:0016301">
    <property type="term" value="F:kinase activity"/>
    <property type="evidence" value="ECO:0007669"/>
    <property type="project" value="UniProtKB-KW"/>
</dbReference>
<evidence type="ECO:0000256" key="20">
    <source>
        <dbReference type="ARBA" id="ARBA00023211"/>
    </source>
</evidence>
<dbReference type="RefSeq" id="WP_344314932.1">
    <property type="nucleotide sequence ID" value="NZ_BAAANY010000040.1"/>
</dbReference>
<keyword evidence="10" id="KW-0547">Nucleotide-binding</keyword>
<keyword evidence="6" id="KW-1003">Cell membrane</keyword>
<name>A0ABN2J274_9ACTN</name>
<keyword evidence="19" id="KW-0843">Virulence</keyword>
<evidence type="ECO:0000256" key="6">
    <source>
        <dbReference type="ARBA" id="ARBA00022475"/>
    </source>
</evidence>
<accession>A0ABN2J274</accession>
<feature type="transmembrane region" description="Helical" evidence="23">
    <location>
        <begin position="153"/>
        <end position="171"/>
    </location>
</feature>
<evidence type="ECO:0000256" key="7">
    <source>
        <dbReference type="ARBA" id="ARBA00022553"/>
    </source>
</evidence>
<dbReference type="InterPro" id="IPR003661">
    <property type="entry name" value="HisK_dim/P_dom"/>
</dbReference>
<dbReference type="SMART" id="SM00388">
    <property type="entry name" value="HisKA"/>
    <property type="match status" value="1"/>
</dbReference>
<evidence type="ECO:0000256" key="18">
    <source>
        <dbReference type="ARBA" id="ARBA00023016"/>
    </source>
</evidence>
<comment type="caution">
    <text evidence="26">The sequence shown here is derived from an EMBL/GenBank/DDBJ whole genome shotgun (WGS) entry which is preliminary data.</text>
</comment>
<evidence type="ECO:0000256" key="4">
    <source>
        <dbReference type="ARBA" id="ARBA00004651"/>
    </source>
</evidence>
<keyword evidence="11 26" id="KW-0418">Kinase</keyword>
<keyword evidence="8" id="KW-0808">Transferase</keyword>
<dbReference type="SUPFAM" id="SSF47384">
    <property type="entry name" value="Homodimeric domain of signal transducing histidine kinase"/>
    <property type="match status" value="1"/>
</dbReference>
<evidence type="ECO:0000259" key="25">
    <source>
        <dbReference type="PROSITE" id="PS50885"/>
    </source>
</evidence>
<dbReference type="InterPro" id="IPR036097">
    <property type="entry name" value="HisK_dim/P_sf"/>
</dbReference>
<keyword evidence="27" id="KW-1185">Reference proteome</keyword>
<sequence>MRTLPTLKTLGFRIGLVTTAVAVVCLLVAAIVSYPLIRSAAETQARRQLARQATLVAGLNPQRTASAKVRQLLSKAGTKLTIALPGGEVRGEVLPAADMKALLAGQAFSRVETVDGERSYVEGRPLDDGGGLALVQVASLAPKDQDEFLWRELVAALAGLLVAVAAGVLLARRLARPLRLTSAGARRMAAGERSVRVTPSGPVEVASVAEAVNSLAGALEVSERRQRDFLLSVSHELRTPLTTIRGFAEALSDGVADDAVGTGQIMLTEAQRLDRLIGDLLDLARLQAQDFRIDHAPTDLAEVVRAAAQVWSARCTAAGLVFRLEAADSPVVVRTDPGRVRQIVDGLADNALRATPAGAMMVIALRVEPGSAVLEVRDGGPGLNPEDLAVAFEKSVLTERYRGQRPGGTGIGLALVRGLVVRLGGTITASTAPEGGARFTIHLPTP</sequence>
<keyword evidence="9 23" id="KW-0812">Transmembrane</keyword>
<evidence type="ECO:0000256" key="21">
    <source>
        <dbReference type="ARBA" id="ARBA00040454"/>
    </source>
</evidence>
<evidence type="ECO:0000256" key="19">
    <source>
        <dbReference type="ARBA" id="ARBA00023026"/>
    </source>
</evidence>
<feature type="transmembrane region" description="Helical" evidence="23">
    <location>
        <begin position="12"/>
        <end position="37"/>
    </location>
</feature>
<evidence type="ECO:0000256" key="23">
    <source>
        <dbReference type="SAM" id="Phobius"/>
    </source>
</evidence>
<dbReference type="InterPro" id="IPR050980">
    <property type="entry name" value="2C_sensor_his_kinase"/>
</dbReference>
<keyword evidence="20" id="KW-0464">Manganese</keyword>
<dbReference type="InterPro" id="IPR005467">
    <property type="entry name" value="His_kinase_dom"/>
</dbReference>
<evidence type="ECO:0000256" key="22">
    <source>
        <dbReference type="ARBA" id="ARBA00041776"/>
    </source>
</evidence>
<evidence type="ECO:0000256" key="2">
    <source>
        <dbReference type="ARBA" id="ARBA00001936"/>
    </source>
</evidence>
<dbReference type="Proteomes" id="UP001500618">
    <property type="component" value="Unassembled WGS sequence"/>
</dbReference>
<dbReference type="Pfam" id="PF00512">
    <property type="entry name" value="HisKA"/>
    <property type="match status" value="1"/>
</dbReference>
<keyword evidence="18" id="KW-0346">Stress response</keyword>
<keyword evidence="17" id="KW-0902">Two-component regulatory system</keyword>
<keyword evidence="7" id="KW-0597">Phosphoprotein</keyword>
<evidence type="ECO:0000256" key="17">
    <source>
        <dbReference type="ARBA" id="ARBA00023012"/>
    </source>
</evidence>
<evidence type="ECO:0000256" key="13">
    <source>
        <dbReference type="ARBA" id="ARBA00022840"/>
    </source>
</evidence>
<keyword evidence="13" id="KW-0067">ATP-binding</keyword>
<dbReference type="SMART" id="SM00304">
    <property type="entry name" value="HAMP"/>
    <property type="match status" value="1"/>
</dbReference>
<evidence type="ECO:0000256" key="10">
    <source>
        <dbReference type="ARBA" id="ARBA00022741"/>
    </source>
</evidence>
<comment type="cofactor">
    <cofactor evidence="3">
        <name>Mg(2+)</name>
        <dbReference type="ChEBI" id="CHEBI:18420"/>
    </cofactor>
</comment>
<evidence type="ECO:0000313" key="27">
    <source>
        <dbReference type="Proteomes" id="UP001500618"/>
    </source>
</evidence>